<feature type="transmembrane region" description="Helical" evidence="6">
    <location>
        <begin position="294"/>
        <end position="314"/>
    </location>
</feature>
<comment type="subcellular location">
    <subcellularLocation>
        <location evidence="1">Membrane</location>
        <topology evidence="1">Multi-pass membrane protein</topology>
    </subcellularLocation>
</comment>
<dbReference type="NCBIfam" id="TIGR00784">
    <property type="entry name" value="citMHS"/>
    <property type="match status" value="1"/>
</dbReference>
<feature type="transmembrane region" description="Helical" evidence="6">
    <location>
        <begin position="390"/>
        <end position="409"/>
    </location>
</feature>
<accession>A0A0D1KNI6</accession>
<keyword evidence="4 6" id="KW-1133">Transmembrane helix</keyword>
<feature type="transmembrane region" description="Helical" evidence="6">
    <location>
        <begin position="241"/>
        <end position="259"/>
    </location>
</feature>
<feature type="transmembrane region" description="Helical" evidence="6">
    <location>
        <begin position="24"/>
        <end position="43"/>
    </location>
</feature>
<dbReference type="InterPro" id="IPR004680">
    <property type="entry name" value="Cit_transptr-like_dom"/>
</dbReference>
<feature type="transmembrane region" description="Helical" evidence="6">
    <location>
        <begin position="178"/>
        <end position="198"/>
    </location>
</feature>
<dbReference type="EMBL" id="JXTP01000090">
    <property type="protein sequence ID" value="KIU26024.1"/>
    <property type="molecule type" value="Genomic_DNA"/>
</dbReference>
<comment type="caution">
    <text evidence="8">The sequence shown here is derived from an EMBL/GenBank/DDBJ whole genome shotgun (WGS) entry which is preliminary data.</text>
</comment>
<feature type="domain" description="Citrate transporter-like" evidence="7">
    <location>
        <begin position="14"/>
        <end position="387"/>
    </location>
</feature>
<dbReference type="Proteomes" id="UP000033203">
    <property type="component" value="Unassembled WGS sequence"/>
</dbReference>
<keyword evidence="2" id="KW-0813">Transport</keyword>
<evidence type="ECO:0000256" key="5">
    <source>
        <dbReference type="ARBA" id="ARBA00023136"/>
    </source>
</evidence>
<dbReference type="InterPro" id="IPR014738">
    <property type="entry name" value="Citrate_transporter"/>
</dbReference>
<feature type="transmembrane region" description="Helical" evidence="6">
    <location>
        <begin position="141"/>
        <end position="158"/>
    </location>
</feature>
<dbReference type="Pfam" id="PF03600">
    <property type="entry name" value="CitMHS"/>
    <property type="match status" value="1"/>
</dbReference>
<proteinExistence type="predicted"/>
<keyword evidence="3 6" id="KW-0812">Transmembrane</keyword>
<feature type="transmembrane region" description="Helical" evidence="6">
    <location>
        <begin position="421"/>
        <end position="443"/>
    </location>
</feature>
<evidence type="ECO:0000313" key="9">
    <source>
        <dbReference type="Proteomes" id="UP000033203"/>
    </source>
</evidence>
<dbReference type="AlphaFoldDB" id="A0A0D1KNI6"/>
<protein>
    <submittedName>
        <fullName evidence="8">Citrate transporter</fullName>
    </submittedName>
</protein>
<evidence type="ECO:0000256" key="2">
    <source>
        <dbReference type="ARBA" id="ARBA00022448"/>
    </source>
</evidence>
<evidence type="ECO:0000256" key="3">
    <source>
        <dbReference type="ARBA" id="ARBA00022692"/>
    </source>
</evidence>
<reference evidence="8 9" key="1">
    <citation type="submission" date="2015-01" db="EMBL/GenBank/DDBJ databases">
        <title>Genome of Sphingomonas taxi strain 30a.</title>
        <authorList>
            <person name="Eevers N."/>
            <person name="Van Hamme J."/>
            <person name="Bottos E."/>
            <person name="Weyens N."/>
            <person name="Vangronsveld J."/>
        </authorList>
    </citation>
    <scope>NUCLEOTIDE SEQUENCE [LARGE SCALE GENOMIC DNA]</scope>
    <source>
        <strain evidence="8 9">30a</strain>
    </source>
</reference>
<dbReference type="PATRIC" id="fig|1549858.7.peg.3567"/>
<dbReference type="GO" id="GO:0016020">
    <property type="term" value="C:membrane"/>
    <property type="evidence" value="ECO:0007669"/>
    <property type="project" value="UniProtKB-SubCell"/>
</dbReference>
<organism evidence="8 9">
    <name type="scientific">Sphingomonas melonis</name>
    <dbReference type="NCBI Taxonomy" id="152682"/>
    <lineage>
        <taxon>Bacteria</taxon>
        <taxon>Pseudomonadati</taxon>
        <taxon>Pseudomonadota</taxon>
        <taxon>Alphaproteobacteria</taxon>
        <taxon>Sphingomonadales</taxon>
        <taxon>Sphingomonadaceae</taxon>
        <taxon>Sphingomonas</taxon>
    </lineage>
</organism>
<feature type="transmembrane region" description="Helical" evidence="6">
    <location>
        <begin position="334"/>
        <end position="353"/>
    </location>
</feature>
<feature type="transmembrane region" description="Helical" evidence="6">
    <location>
        <begin position="55"/>
        <end position="79"/>
    </location>
</feature>
<sequence length="446" mass="46788">MLSLLAFLMVTTFMVLIMTERLSALLALIIVPTIFALVATAMFGPAQSGLGAMMLAGVTALAPTGVMLVFAILFFGVMIDVGVFDPLIRAIVRAVHGDPVRILVGSALLALIVSLDGDGATTYMITTAAMLPLYRHMKMDVRMLACVVIMAGGVMNVLPWGGPTARVISVLKLDASAVFVPLIPAMLATAAWVVFVAYRFGLKERARLSALTSENDDEAASPREVIAADPDAHVEARRPRLFWFNAILTAALLAALVTGLMPLPVLFMLAFAIAMGVNYPSLAEQRERLSAHAGNALAVGGLVFAAGVFTGILSGTRMVDAMAATVTGAIPPALGAYLAPITAVLSAPFTFFISNDAFYYGMLPILAESGRSYGLSPAEIGRAALVGQQVHLLSPLVASTYLLVGFVGIELGEHQRFTLKWALGSCLVFGLAALATGAFPFVAGRG</sequence>
<evidence type="ECO:0000256" key="4">
    <source>
        <dbReference type="ARBA" id="ARBA00022989"/>
    </source>
</evidence>
<name>A0A0D1KNI6_9SPHN</name>
<gene>
    <name evidence="8" type="ORF">SR41_16840</name>
</gene>
<evidence type="ECO:0000256" key="6">
    <source>
        <dbReference type="SAM" id="Phobius"/>
    </source>
</evidence>
<evidence type="ECO:0000256" key="1">
    <source>
        <dbReference type="ARBA" id="ARBA00004141"/>
    </source>
</evidence>
<evidence type="ECO:0000259" key="7">
    <source>
        <dbReference type="Pfam" id="PF03600"/>
    </source>
</evidence>
<evidence type="ECO:0000313" key="8">
    <source>
        <dbReference type="EMBL" id="KIU26024.1"/>
    </source>
</evidence>
<dbReference type="GO" id="GO:0015137">
    <property type="term" value="F:citrate transmembrane transporter activity"/>
    <property type="evidence" value="ECO:0007669"/>
    <property type="project" value="InterPro"/>
</dbReference>
<keyword evidence="5 6" id="KW-0472">Membrane</keyword>